<comment type="caution">
    <text evidence="3">The sequence shown here is derived from an EMBL/GenBank/DDBJ whole genome shotgun (WGS) entry which is preliminary data.</text>
</comment>
<name>A0AAI8VH53_9PEZI</name>
<evidence type="ECO:0000313" key="3">
    <source>
        <dbReference type="EMBL" id="CAJ2504330.1"/>
    </source>
</evidence>
<protein>
    <submittedName>
        <fullName evidence="3">Uu.00g117240.m01.CDS01</fullName>
    </submittedName>
</protein>
<keyword evidence="4" id="KW-1185">Reference proteome</keyword>
<dbReference type="InterPro" id="IPR056143">
    <property type="entry name" value="DUF7726"/>
</dbReference>
<accession>A0AAI8VH53</accession>
<sequence>MTSALEPHGGLTHLKERLLESAQAKLDVHAVLNPAPHLAVPVTNAAPVAEQPSIAPATTAASAPRPSSKTRKAHTSLEEDIAAYKQDLNGVVSQLAYQDLPMPSCNVVRGRINKLLDAGIMTNTDFCRAIGSSNTNRLTNFLSKTGANGLGSSVYLNACA</sequence>
<evidence type="ECO:0000313" key="4">
    <source>
        <dbReference type="Proteomes" id="UP001295740"/>
    </source>
</evidence>
<organism evidence="3 4">
    <name type="scientific">Anthostomella pinea</name>
    <dbReference type="NCBI Taxonomy" id="933095"/>
    <lineage>
        <taxon>Eukaryota</taxon>
        <taxon>Fungi</taxon>
        <taxon>Dikarya</taxon>
        <taxon>Ascomycota</taxon>
        <taxon>Pezizomycotina</taxon>
        <taxon>Sordariomycetes</taxon>
        <taxon>Xylariomycetidae</taxon>
        <taxon>Xylariales</taxon>
        <taxon>Xylariaceae</taxon>
        <taxon>Anthostomella</taxon>
    </lineage>
</organism>
<feature type="region of interest" description="Disordered" evidence="1">
    <location>
        <begin position="56"/>
        <end position="75"/>
    </location>
</feature>
<dbReference type="AlphaFoldDB" id="A0AAI8VH53"/>
<dbReference type="Pfam" id="PF24852">
    <property type="entry name" value="DUF7726"/>
    <property type="match status" value="1"/>
</dbReference>
<evidence type="ECO:0000259" key="2">
    <source>
        <dbReference type="Pfam" id="PF24852"/>
    </source>
</evidence>
<feature type="domain" description="DUF7726" evidence="2">
    <location>
        <begin position="104"/>
        <end position="159"/>
    </location>
</feature>
<reference evidence="3" key="1">
    <citation type="submission" date="2023-10" db="EMBL/GenBank/DDBJ databases">
        <authorList>
            <person name="Hackl T."/>
        </authorList>
    </citation>
    <scope>NUCLEOTIDE SEQUENCE</scope>
</reference>
<feature type="compositionally biased region" description="Low complexity" evidence="1">
    <location>
        <begin position="56"/>
        <end position="67"/>
    </location>
</feature>
<gene>
    <name evidence="3" type="ORF">KHLLAP_LOCUS4798</name>
</gene>
<dbReference type="Proteomes" id="UP001295740">
    <property type="component" value="Unassembled WGS sequence"/>
</dbReference>
<evidence type="ECO:0000256" key="1">
    <source>
        <dbReference type="SAM" id="MobiDB-lite"/>
    </source>
</evidence>
<proteinExistence type="predicted"/>
<dbReference type="EMBL" id="CAUWAG010000006">
    <property type="protein sequence ID" value="CAJ2504330.1"/>
    <property type="molecule type" value="Genomic_DNA"/>
</dbReference>